<reference evidence="2" key="1">
    <citation type="submission" date="2020-10" db="EMBL/GenBank/DDBJ databases">
        <title>Chromosome-scale genome assembly of the Allis shad, Alosa alosa.</title>
        <authorList>
            <person name="Margot Z."/>
            <person name="Christophe K."/>
            <person name="Cabau C."/>
            <person name="Louis A."/>
            <person name="Berthelot C."/>
            <person name="Parey E."/>
            <person name="Roest Crollius H."/>
            <person name="Montfort J."/>
            <person name="Robinson-Rechavi M."/>
            <person name="Bucao C."/>
            <person name="Bouchez O."/>
            <person name="Gislard M."/>
            <person name="Lluch J."/>
            <person name="Milhes M."/>
            <person name="Lampietro C."/>
            <person name="Lopez Roques C."/>
            <person name="Donnadieu C."/>
            <person name="Braasch I."/>
            <person name="Desvignes T."/>
            <person name="Postlethwait J."/>
            <person name="Bobe J."/>
            <person name="Guiguen Y."/>
        </authorList>
    </citation>
    <scope>NUCLEOTIDE SEQUENCE</scope>
    <source>
        <strain evidence="2">M-15738</strain>
        <tissue evidence="2">Blood</tissue>
    </source>
</reference>
<dbReference type="Gene3D" id="3.10.130.10">
    <property type="entry name" value="Ribonuclease A-like domain"/>
    <property type="match status" value="1"/>
</dbReference>
<proteinExistence type="predicted"/>
<organism evidence="2 3">
    <name type="scientific">Alosa alosa</name>
    <name type="common">allis shad</name>
    <dbReference type="NCBI Taxonomy" id="278164"/>
    <lineage>
        <taxon>Eukaryota</taxon>
        <taxon>Metazoa</taxon>
        <taxon>Chordata</taxon>
        <taxon>Craniata</taxon>
        <taxon>Vertebrata</taxon>
        <taxon>Euteleostomi</taxon>
        <taxon>Actinopterygii</taxon>
        <taxon>Neopterygii</taxon>
        <taxon>Teleostei</taxon>
        <taxon>Clupei</taxon>
        <taxon>Clupeiformes</taxon>
        <taxon>Clupeoidei</taxon>
        <taxon>Clupeidae</taxon>
        <taxon>Alosa</taxon>
    </lineage>
</organism>
<evidence type="ECO:0000313" key="2">
    <source>
        <dbReference type="EMBL" id="KAG5261188.1"/>
    </source>
</evidence>
<keyword evidence="3" id="KW-1185">Reference proteome</keyword>
<dbReference type="AlphaFoldDB" id="A0AAV6FES6"/>
<keyword evidence="1" id="KW-0812">Transmembrane</keyword>
<protein>
    <submittedName>
        <fullName evidence="2">Uncharacterized protein</fullName>
    </submittedName>
</protein>
<comment type="caution">
    <text evidence="2">The sequence shown here is derived from an EMBL/GenBank/DDBJ whole genome shotgun (WGS) entry which is preliminary data.</text>
</comment>
<dbReference type="EMBL" id="JADWDJ010000024">
    <property type="protein sequence ID" value="KAG5261188.1"/>
    <property type="molecule type" value="Genomic_DNA"/>
</dbReference>
<dbReference type="Proteomes" id="UP000823561">
    <property type="component" value="Chromosome 24"/>
</dbReference>
<gene>
    <name evidence="2" type="ORF">AALO_G00301040</name>
</gene>
<accession>A0AAV6FES6</accession>
<feature type="transmembrane region" description="Helical" evidence="1">
    <location>
        <begin position="21"/>
        <end position="39"/>
    </location>
</feature>
<evidence type="ECO:0000256" key="1">
    <source>
        <dbReference type="SAM" id="Phobius"/>
    </source>
</evidence>
<keyword evidence="1" id="KW-0472">Membrane</keyword>
<evidence type="ECO:0000313" key="3">
    <source>
        <dbReference type="Proteomes" id="UP000823561"/>
    </source>
</evidence>
<keyword evidence="1" id="KW-1133">Transmembrane helix</keyword>
<sequence>MEPRDFGDASKTVENERKMKTFLALCLITTLVVIVSAELHDDHHDNYTIVVMLEKKVNPLPCMKNLDNNAYNKFNKKHILDSNFDIADNIEWSKYLDEKGLCGRVPVQSFFQRNDEEKVKYICKGQGFVYKDNLCVSQVTFTVFHVTSDATPCRVTEVVPKEQKVMLACDTIENVECLPVHYEKYNGQDHGPHKCQQMCRVINLP</sequence>
<name>A0AAV6FES6_9TELE</name>
<dbReference type="InterPro" id="IPR036816">
    <property type="entry name" value="RNaseA-like_dom_sf"/>
</dbReference>